<dbReference type="GO" id="GO:0015074">
    <property type="term" value="P:DNA integration"/>
    <property type="evidence" value="ECO:0007669"/>
    <property type="project" value="InterPro"/>
</dbReference>
<dbReference type="EC" id="2.7.7.49" evidence="1"/>
<keyword evidence="4" id="KW-0540">Nuclease</keyword>
<evidence type="ECO:0000256" key="4">
    <source>
        <dbReference type="ARBA" id="ARBA00022722"/>
    </source>
</evidence>
<dbReference type="InterPro" id="IPR036397">
    <property type="entry name" value="RNaseH_sf"/>
</dbReference>
<dbReference type="InterPro" id="IPR000477">
    <property type="entry name" value="RT_dom"/>
</dbReference>
<dbReference type="InterPro" id="IPR043502">
    <property type="entry name" value="DNA/RNA_pol_sf"/>
</dbReference>
<evidence type="ECO:0000313" key="12">
    <source>
        <dbReference type="Proteomes" id="UP000663838"/>
    </source>
</evidence>
<dbReference type="PANTHER" id="PTHR37984:SF5">
    <property type="entry name" value="PROTEIN NYNRIN-LIKE"/>
    <property type="match status" value="1"/>
</dbReference>
<dbReference type="Gene3D" id="3.30.70.270">
    <property type="match status" value="2"/>
</dbReference>
<dbReference type="Proteomes" id="UP000663838">
    <property type="component" value="Unassembled WGS sequence"/>
</dbReference>
<keyword evidence="7" id="KW-0695">RNA-directed DNA polymerase</keyword>
<dbReference type="Gene3D" id="2.40.70.10">
    <property type="entry name" value="Acid Proteases"/>
    <property type="match status" value="1"/>
</dbReference>
<organism evidence="11 12">
    <name type="scientific">Rotaria socialis</name>
    <dbReference type="NCBI Taxonomy" id="392032"/>
    <lineage>
        <taxon>Eukaryota</taxon>
        <taxon>Metazoa</taxon>
        <taxon>Spiralia</taxon>
        <taxon>Gnathifera</taxon>
        <taxon>Rotifera</taxon>
        <taxon>Eurotatoria</taxon>
        <taxon>Bdelloidea</taxon>
        <taxon>Philodinida</taxon>
        <taxon>Philodinidae</taxon>
        <taxon>Rotaria</taxon>
    </lineage>
</organism>
<dbReference type="GO" id="GO:0003676">
    <property type="term" value="F:nucleic acid binding"/>
    <property type="evidence" value="ECO:0007669"/>
    <property type="project" value="InterPro"/>
</dbReference>
<evidence type="ECO:0000256" key="8">
    <source>
        <dbReference type="SAM" id="MobiDB-lite"/>
    </source>
</evidence>
<dbReference type="PROSITE" id="PS00141">
    <property type="entry name" value="ASP_PROTEASE"/>
    <property type="match status" value="1"/>
</dbReference>
<dbReference type="InterPro" id="IPR041588">
    <property type="entry name" value="Integrase_H2C2"/>
</dbReference>
<dbReference type="PROSITE" id="PS50994">
    <property type="entry name" value="INTEGRASE"/>
    <property type="match status" value="1"/>
</dbReference>
<keyword evidence="6" id="KW-0378">Hydrolase</keyword>
<dbReference type="Pfam" id="PF00078">
    <property type="entry name" value="RVT_1"/>
    <property type="match status" value="1"/>
</dbReference>
<dbReference type="InterPro" id="IPR041373">
    <property type="entry name" value="RT_RNaseH"/>
</dbReference>
<dbReference type="FunFam" id="3.30.420.10:FF:000032">
    <property type="entry name" value="Retrovirus-related Pol polyprotein from transposon 297-like Protein"/>
    <property type="match status" value="1"/>
</dbReference>
<dbReference type="SUPFAM" id="SSF53098">
    <property type="entry name" value="Ribonuclease H-like"/>
    <property type="match status" value="1"/>
</dbReference>
<evidence type="ECO:0000256" key="3">
    <source>
        <dbReference type="ARBA" id="ARBA00022695"/>
    </source>
</evidence>
<dbReference type="CDD" id="cd09274">
    <property type="entry name" value="RNase_HI_RT_Ty3"/>
    <property type="match status" value="1"/>
</dbReference>
<dbReference type="SUPFAM" id="SSF56672">
    <property type="entry name" value="DNA/RNA polymerases"/>
    <property type="match status" value="1"/>
</dbReference>
<dbReference type="Gene3D" id="3.30.420.10">
    <property type="entry name" value="Ribonuclease H-like superfamily/Ribonuclease H"/>
    <property type="match status" value="2"/>
</dbReference>
<dbReference type="CDD" id="cd01647">
    <property type="entry name" value="RT_LTR"/>
    <property type="match status" value="1"/>
</dbReference>
<feature type="compositionally biased region" description="Polar residues" evidence="8">
    <location>
        <begin position="1568"/>
        <end position="1579"/>
    </location>
</feature>
<dbReference type="EMBL" id="CAJOBS010003086">
    <property type="protein sequence ID" value="CAF4845154.1"/>
    <property type="molecule type" value="Genomic_DNA"/>
</dbReference>
<dbReference type="InterPro" id="IPR001584">
    <property type="entry name" value="Integrase_cat-core"/>
</dbReference>
<dbReference type="FunFam" id="3.10.20.370:FF:000001">
    <property type="entry name" value="Retrovirus-related Pol polyprotein from transposon 17.6-like protein"/>
    <property type="match status" value="1"/>
</dbReference>
<comment type="caution">
    <text evidence="11">The sequence shown here is derived from an EMBL/GenBank/DDBJ whole genome shotgun (WGS) entry which is preliminary data.</text>
</comment>
<evidence type="ECO:0000259" key="10">
    <source>
        <dbReference type="PROSITE" id="PS50994"/>
    </source>
</evidence>
<dbReference type="Pfam" id="PF17921">
    <property type="entry name" value="Integrase_H2C2"/>
    <property type="match status" value="1"/>
</dbReference>
<dbReference type="PROSITE" id="PS50878">
    <property type="entry name" value="RT_POL"/>
    <property type="match status" value="1"/>
</dbReference>
<keyword evidence="3" id="KW-0548">Nucleotidyltransferase</keyword>
<protein>
    <recommendedName>
        <fullName evidence="1">RNA-directed DNA polymerase</fullName>
        <ecNumber evidence="1">2.7.7.49</ecNumber>
    </recommendedName>
</protein>
<keyword evidence="5" id="KW-0255">Endonuclease</keyword>
<evidence type="ECO:0000256" key="6">
    <source>
        <dbReference type="ARBA" id="ARBA00022801"/>
    </source>
</evidence>
<feature type="domain" description="Reverse transcriptase" evidence="9">
    <location>
        <begin position="402"/>
        <end position="581"/>
    </location>
</feature>
<dbReference type="PANTHER" id="PTHR37984">
    <property type="entry name" value="PROTEIN CBG26694"/>
    <property type="match status" value="1"/>
</dbReference>
<dbReference type="InterPro" id="IPR021109">
    <property type="entry name" value="Peptidase_aspartic_dom_sf"/>
</dbReference>
<feature type="compositionally biased region" description="Basic residues" evidence="8">
    <location>
        <begin position="1582"/>
        <end position="1591"/>
    </location>
</feature>
<evidence type="ECO:0000256" key="7">
    <source>
        <dbReference type="ARBA" id="ARBA00022918"/>
    </source>
</evidence>
<dbReference type="GO" id="GO:0003964">
    <property type="term" value="F:RNA-directed DNA polymerase activity"/>
    <property type="evidence" value="ECO:0007669"/>
    <property type="project" value="UniProtKB-KW"/>
</dbReference>
<dbReference type="GO" id="GO:0004519">
    <property type="term" value="F:endonuclease activity"/>
    <property type="evidence" value="ECO:0007669"/>
    <property type="project" value="UniProtKB-KW"/>
</dbReference>
<name>A0A821RQM0_9BILA</name>
<proteinExistence type="predicted"/>
<dbReference type="Pfam" id="PF00665">
    <property type="entry name" value="rve"/>
    <property type="match status" value="1"/>
</dbReference>
<evidence type="ECO:0000313" key="11">
    <source>
        <dbReference type="EMBL" id="CAF4845154.1"/>
    </source>
</evidence>
<dbReference type="GO" id="GO:0006508">
    <property type="term" value="P:proteolysis"/>
    <property type="evidence" value="ECO:0007669"/>
    <property type="project" value="InterPro"/>
</dbReference>
<evidence type="ECO:0000259" key="9">
    <source>
        <dbReference type="PROSITE" id="PS50878"/>
    </source>
</evidence>
<dbReference type="SUPFAM" id="SSF50630">
    <property type="entry name" value="Acid proteases"/>
    <property type="match status" value="1"/>
</dbReference>
<feature type="region of interest" description="Disordered" evidence="8">
    <location>
        <begin position="1544"/>
        <end position="1591"/>
    </location>
</feature>
<dbReference type="InterPro" id="IPR050951">
    <property type="entry name" value="Retrovirus_Pol_polyprotein"/>
</dbReference>
<evidence type="ECO:0000256" key="2">
    <source>
        <dbReference type="ARBA" id="ARBA00022679"/>
    </source>
</evidence>
<dbReference type="CDD" id="cd00303">
    <property type="entry name" value="retropepsin_like"/>
    <property type="match status" value="1"/>
</dbReference>
<dbReference type="InterPro" id="IPR043128">
    <property type="entry name" value="Rev_trsase/Diguanyl_cyclase"/>
</dbReference>
<dbReference type="InterPro" id="IPR012337">
    <property type="entry name" value="RNaseH-like_sf"/>
</dbReference>
<gene>
    <name evidence="11" type="ORF">TOA249_LOCUS26416</name>
</gene>
<accession>A0A821RQM0</accession>
<keyword evidence="2" id="KW-0808">Transferase</keyword>
<evidence type="ECO:0000256" key="1">
    <source>
        <dbReference type="ARBA" id="ARBA00012493"/>
    </source>
</evidence>
<reference evidence="11" key="1">
    <citation type="submission" date="2021-02" db="EMBL/GenBank/DDBJ databases">
        <authorList>
            <person name="Nowell W R."/>
        </authorList>
    </citation>
    <scope>NUCLEOTIDE SEQUENCE</scope>
</reference>
<sequence length="1687" mass="195835">MWWKPPFSSMSNASKFSITGSRDGGVPSTILKPSSISSHPVYIQIHINNQPTKAIIDTGSAISIIHIEFLKTIKHENFQRQTQSCRTANSTPLNIIGQIMLEIKIKSITTYTNVYVATNLITSILLGNDWINTNHIHLFGDQQQLTIPDQYGQRITISYVEPTFINQPALLVNQITLPPYSQTLVDITCRIYNDKDLIFEPQLNHLSNCILIPHTLLNIRNHEAKVLMINANDRPQTLSKNTRIGTLSRHSTYSIYTTIQHSMTTNTQQRLNQVHNKNNNRIISNKKDDLIQPNRKNICDRCNEYFLSGNDLQKHLRTECYSDQIRKHIVESTKHIDNEKHRLAVQDILWRNKILFDPTPSIINIPPQTAIKTGDHPPIYSKQYSSSYEDQEIKVQETQKLLERGQIEESTSPWSSPIVLVKKKDKTMRFCIDYRRLNAITIKNAFPLPRIEEIFDQLSDAVYYTKFDFKSGYFQVPLSKEDRAKTAFSTRDNHYQFTVLPQGITNGPATFQRLINHILGPAGWKYALAYIDDVIIYSKTFEEHLAHLNEICGILKNARFRLNPEKCEIARTQTDYLGHQISNGEIRPSSYNISGLLNTKVPQTPDEACKFVKAAEYYRKFIPNFSQIAEPLRKFVPTTRTQQKKGQKTMITLTQDEINAFDQLKHHLTTDLVLRLPNIRFPFKVQTDALHEGIGAVLLQIYPDGDRPIAYLSKKFTQAQRKWSPMEQECYAFICALDKWHNYLSGIKFTWETDHKALTQLNQKAQINKRCERWRLKILEYDFKAKYIPGLTNSMPDYLSRSPVDDAEEDPDEISILISKATQTDFDNIPNHLHVVTAVETRAMKLRNAKLPNTNNTEQLKSDSLDTSLKENRIIPFTNEQLKEAQQQDNYANKILNSIKKRKNYLIKNDLLMHNPKHPVPYVPQGDLRRTILHIYHDTAANGAHFGRNKTIHKIQQRYFWPSLYKDITNHIKSCIPCAQFNPRRQKTPGMLKPINPPEGVWQLVSMDFHGPITPASQRGNKYIICLTDVLSKFVITKAVRDNTTHTAVRFLKEDVISKFGTPRCILTDNGTHFTSAMMDELCKQIGITHLYSTPYHPQTNGQVERYNSTMDAKIGALSNLRKTDWDDQLPFVTYNYNASIHSTTRQLPFEMMYGRLPILPFDHQDDNVTLSYDSTHINKLHQFLSKLNEQAKINIIRNQERYKQRYDINRADPSYNIGDLVLVKTLNIRHKFDIRYEGPFRIIKQLTQKTFIIQHVKKSTLHRQVTTDKKLHEHELATKYPPFEPLKFEQFFINFRTTDSTLIHLIDQIKSTTVFTLDTESIIIPYQPNAPALIQVQIILSESFSYVVLIEMCHLPRAYEHTFTLVKKFFQTLFNADNNIFIWGDISELHNFCSYNLFTYDQLDLCNPINLQDAFKTHWNTQHPHQPTTSASTNYSECICEECLGFQKKKTWSLQNAVAFELSRWLDKRQTTSNFDIGLDPTLYHFNSAEIAHRQSLIRYAVYDCLSMQQIMLKLKLIEHQESNINPSNEIITATLNDLTDMTSNDDQHDLPATDNFEPISPDDIQADSTPKRQQTLSKAERRRIHNRASTLKQRKRYYKTEIIISNIDRRFTIKNIKEIIKSYGVPYSAVNFSTSSTTRKRSVHIGMRNSSQINDYQHRIDHLFTTSHYNRFINDRRTYRSSNKR</sequence>
<dbReference type="Pfam" id="PF13975">
    <property type="entry name" value="gag-asp_proteas"/>
    <property type="match status" value="1"/>
</dbReference>
<evidence type="ECO:0000256" key="5">
    <source>
        <dbReference type="ARBA" id="ARBA00022759"/>
    </source>
</evidence>
<dbReference type="InterPro" id="IPR001969">
    <property type="entry name" value="Aspartic_peptidase_AS"/>
</dbReference>
<feature type="domain" description="Integrase catalytic" evidence="10">
    <location>
        <begin position="993"/>
        <end position="1157"/>
    </location>
</feature>
<dbReference type="Gene3D" id="1.10.340.70">
    <property type="match status" value="1"/>
</dbReference>
<dbReference type="GO" id="GO:0004190">
    <property type="term" value="F:aspartic-type endopeptidase activity"/>
    <property type="evidence" value="ECO:0007669"/>
    <property type="project" value="InterPro"/>
</dbReference>
<dbReference type="Pfam" id="PF17917">
    <property type="entry name" value="RT_RNaseH"/>
    <property type="match status" value="1"/>
</dbReference>
<dbReference type="Gene3D" id="3.10.10.10">
    <property type="entry name" value="HIV Type 1 Reverse Transcriptase, subunit A, domain 1"/>
    <property type="match status" value="1"/>
</dbReference>